<sequence>SLFASEMEREDLEGQRVRKMSRGRVLSRRREETFDIGTQKDFGIDVDDLEGVISKSIFERFASFLAPSVEMERDQYRKLYGEILTGVKQTQTEYERERQVHKRKCEEYEKSLKVAEIRSKRALNEGLHEARTNYRRKEAQLKQAHGRELQEQERRLQLRFRDDLEREKLRLEASIRKELLT</sequence>
<feature type="coiled-coil region" evidence="1">
    <location>
        <begin position="91"/>
        <end position="181"/>
    </location>
</feature>
<comment type="caution">
    <text evidence="2">The sequence shown here is derived from an EMBL/GenBank/DDBJ whole genome shotgun (WGS) entry which is preliminary data.</text>
</comment>
<name>A0A2B4Q1K0_STYPI</name>
<keyword evidence="3" id="KW-1185">Reference proteome</keyword>
<dbReference type="AlphaFoldDB" id="A0A2B4Q1K0"/>
<dbReference type="EMBL" id="LSMT01005346">
    <property type="protein sequence ID" value="PFW98149.1"/>
    <property type="molecule type" value="Genomic_DNA"/>
</dbReference>
<gene>
    <name evidence="2" type="ORF">AWC38_SpisGene25710</name>
</gene>
<evidence type="ECO:0000313" key="2">
    <source>
        <dbReference type="EMBL" id="PFW98149.1"/>
    </source>
</evidence>
<evidence type="ECO:0000256" key="1">
    <source>
        <dbReference type="SAM" id="Coils"/>
    </source>
</evidence>
<evidence type="ECO:0000313" key="3">
    <source>
        <dbReference type="Proteomes" id="UP000225706"/>
    </source>
</evidence>
<keyword evidence="1" id="KW-0175">Coiled coil</keyword>
<reference evidence="3" key="1">
    <citation type="journal article" date="2017" name="bioRxiv">
        <title>Comparative analysis of the genomes of Stylophora pistillata and Acropora digitifera provides evidence for extensive differences between species of corals.</title>
        <authorList>
            <person name="Voolstra C.R."/>
            <person name="Li Y."/>
            <person name="Liew Y.J."/>
            <person name="Baumgarten S."/>
            <person name="Zoccola D."/>
            <person name="Flot J.-F."/>
            <person name="Tambutte S."/>
            <person name="Allemand D."/>
            <person name="Aranda M."/>
        </authorList>
    </citation>
    <scope>NUCLEOTIDE SEQUENCE [LARGE SCALE GENOMIC DNA]</scope>
</reference>
<dbReference type="Proteomes" id="UP000225706">
    <property type="component" value="Unassembled WGS sequence"/>
</dbReference>
<organism evidence="2 3">
    <name type="scientific">Stylophora pistillata</name>
    <name type="common">Smooth cauliflower coral</name>
    <dbReference type="NCBI Taxonomy" id="50429"/>
    <lineage>
        <taxon>Eukaryota</taxon>
        <taxon>Metazoa</taxon>
        <taxon>Cnidaria</taxon>
        <taxon>Anthozoa</taxon>
        <taxon>Hexacorallia</taxon>
        <taxon>Scleractinia</taxon>
        <taxon>Astrocoeniina</taxon>
        <taxon>Pocilloporidae</taxon>
        <taxon>Stylophora</taxon>
    </lineage>
</organism>
<feature type="non-terminal residue" evidence="2">
    <location>
        <position position="1"/>
    </location>
</feature>
<protein>
    <submittedName>
        <fullName evidence="2">Uncharacterized protein</fullName>
    </submittedName>
</protein>
<accession>A0A2B4Q1K0</accession>
<proteinExistence type="predicted"/>